<evidence type="ECO:0000313" key="1">
    <source>
        <dbReference type="EMBL" id="RLE51660.1"/>
    </source>
</evidence>
<comment type="caution">
    <text evidence="1">The sequence shown here is derived from an EMBL/GenBank/DDBJ whole genome shotgun (WGS) entry which is preliminary data.</text>
</comment>
<evidence type="ECO:0000313" key="4">
    <source>
        <dbReference type="Proteomes" id="UP000269499"/>
    </source>
</evidence>
<protein>
    <recommendedName>
        <fullName evidence="5">DUF4388 domain-containing protein</fullName>
    </recommendedName>
</protein>
<evidence type="ECO:0000313" key="3">
    <source>
        <dbReference type="Proteomes" id="UP000268446"/>
    </source>
</evidence>
<evidence type="ECO:0008006" key="5">
    <source>
        <dbReference type="Google" id="ProtNLM"/>
    </source>
</evidence>
<dbReference type="EMBL" id="QMQZ01000039">
    <property type="protein sequence ID" value="RLE51660.1"/>
    <property type="molecule type" value="Genomic_DNA"/>
</dbReference>
<accession>A0A497EY59</accession>
<dbReference type="EMBL" id="QMRA01000005">
    <property type="protein sequence ID" value="RLE55563.1"/>
    <property type="molecule type" value="Genomic_DNA"/>
</dbReference>
<sequence length="170" mass="18987">MSLESVTTLADLFRLLDEGYFLAYNAADGEILLVKKVCGALRKISVHGSAKNYMLHNYRGKFMVLIEVDREDWMESKKFKEIKCDSTGTIMADGLSAIEELPEAAISALSIAQRYSSRALDVFCDMAIRIIELLRESPDLDVDGLIERTGYPKTIVMFLLGAMSTFKAES</sequence>
<evidence type="ECO:0000313" key="2">
    <source>
        <dbReference type="EMBL" id="RLE55563.1"/>
    </source>
</evidence>
<dbReference type="Proteomes" id="UP000268446">
    <property type="component" value="Unassembled WGS sequence"/>
</dbReference>
<proteinExistence type="predicted"/>
<gene>
    <name evidence="1" type="ORF">DRJ20_01700</name>
    <name evidence="2" type="ORF">DRJ26_00610</name>
</gene>
<name>A0A497EY59_9CREN</name>
<dbReference type="Proteomes" id="UP000269499">
    <property type="component" value="Unassembled WGS sequence"/>
</dbReference>
<dbReference type="AlphaFoldDB" id="A0A497EY59"/>
<organism evidence="1 3">
    <name type="scientific">Thermoproteota archaeon</name>
    <dbReference type="NCBI Taxonomy" id="2056631"/>
    <lineage>
        <taxon>Archaea</taxon>
        <taxon>Thermoproteota</taxon>
    </lineage>
</organism>
<reference evidence="3 4" key="1">
    <citation type="submission" date="2018-06" db="EMBL/GenBank/DDBJ databases">
        <title>Extensive metabolic versatility and redundancy in microbially diverse, dynamic hydrothermal sediments.</title>
        <authorList>
            <person name="Dombrowski N."/>
            <person name="Teske A."/>
            <person name="Baker B.J."/>
        </authorList>
    </citation>
    <scope>NUCLEOTIDE SEQUENCE [LARGE SCALE GENOMIC DNA]</scope>
    <source>
        <strain evidence="2">B20_G2</strain>
        <strain evidence="1">B29_G17</strain>
    </source>
</reference>